<reference evidence="3 4" key="1">
    <citation type="submission" date="2024-02" db="EMBL/GenBank/DDBJ databases">
        <title>De novo assembly and annotation of 12 fungi associated with fruit tree decline syndrome in Ontario, Canada.</title>
        <authorList>
            <person name="Sulman M."/>
            <person name="Ellouze W."/>
            <person name="Ilyukhin E."/>
        </authorList>
    </citation>
    <scope>NUCLEOTIDE SEQUENCE [LARGE SCALE GENOMIC DNA]</scope>
    <source>
        <strain evidence="3 4">M1-105</strain>
    </source>
</reference>
<dbReference type="EMBL" id="JAJVDC020000007">
    <property type="protein sequence ID" value="KAL1636312.1"/>
    <property type="molecule type" value="Genomic_DNA"/>
</dbReference>
<evidence type="ECO:0000259" key="2">
    <source>
        <dbReference type="Pfam" id="PF24355"/>
    </source>
</evidence>
<dbReference type="Proteomes" id="UP001521116">
    <property type="component" value="Unassembled WGS sequence"/>
</dbReference>
<evidence type="ECO:0000256" key="1">
    <source>
        <dbReference type="SAM" id="MobiDB-lite"/>
    </source>
</evidence>
<feature type="compositionally biased region" description="Basic and acidic residues" evidence="1">
    <location>
        <begin position="188"/>
        <end position="197"/>
    </location>
</feature>
<dbReference type="PANTHER" id="PTHR39611:SF2">
    <property type="entry name" value="HYDROXYPROLINE-RICH GLYCOPROTEIN DZ-HRGP"/>
    <property type="match status" value="1"/>
</dbReference>
<keyword evidence="4" id="KW-1185">Reference proteome</keyword>
<accession>A0ABR3T9Z8</accession>
<dbReference type="PANTHER" id="PTHR39611">
    <property type="entry name" value="HYDROXYPROLINE-RICH GLYCOPROTEIN DZ-HRGP-RELATED"/>
    <property type="match status" value="1"/>
</dbReference>
<organism evidence="3 4">
    <name type="scientific">Neofusicoccum ribis</name>
    <dbReference type="NCBI Taxonomy" id="45134"/>
    <lineage>
        <taxon>Eukaryota</taxon>
        <taxon>Fungi</taxon>
        <taxon>Dikarya</taxon>
        <taxon>Ascomycota</taxon>
        <taxon>Pezizomycotina</taxon>
        <taxon>Dothideomycetes</taxon>
        <taxon>Dothideomycetes incertae sedis</taxon>
        <taxon>Botryosphaeriales</taxon>
        <taxon>Botryosphaeriaceae</taxon>
        <taxon>Neofusicoccum</taxon>
    </lineage>
</organism>
<name>A0ABR3T9Z8_9PEZI</name>
<dbReference type="InterPro" id="IPR055936">
    <property type="entry name" value="DUF7514"/>
</dbReference>
<feature type="region of interest" description="Disordered" evidence="1">
    <location>
        <begin position="188"/>
        <end position="222"/>
    </location>
</feature>
<sequence>MADHQPSPDAAAKEAQQFWGFLFRPDKCGTDLLNRLLEGIAVYVAKNFGPTEDCADITPAQLAGFYKAVGGDYDVLFIDTPAPSVAFIYKSLGCLHSLQPAPDSDGYSIPTVPALKRKGFVTWQTIQLLLGPDEHVPFLQGAVEQFDIVDPGTGKVFPKLLPKEAFPEKPDEDMLRWYESVSNRLRQECEVEEEQQRKRSSRPGPPGDGGEPFDSDFSNDEYSADERTGAAAYFRNPLYRNRDGRPTIIRRFSRADYKPRSPREFVQDRGRLVANSISRHIWTPWGKSESIQKMEREIMTTKQNPHLRVPTQDIHIACMVSRAPSHRYLTGHGMVHEGAARVHTTAQLPLTPRTFHDLRSAFLETIECDQITMFRSATAAAILRLPLRVSISRLMANIRTADAIAIIIKEAIRTRICQVRTGIPARTPRFESQRSTEIAASGLIYASVNITATAVTAIVTMSGLKETAPVQVLAILAILEILASTLSP</sequence>
<protein>
    <recommendedName>
        <fullName evidence="2">DUF7514 domain-containing protein</fullName>
    </recommendedName>
</protein>
<gene>
    <name evidence="3" type="ORF">SLS56_001292</name>
</gene>
<feature type="compositionally biased region" description="Acidic residues" evidence="1">
    <location>
        <begin position="211"/>
        <end position="222"/>
    </location>
</feature>
<evidence type="ECO:0000313" key="4">
    <source>
        <dbReference type="Proteomes" id="UP001521116"/>
    </source>
</evidence>
<proteinExistence type="predicted"/>
<feature type="domain" description="DUF7514" evidence="2">
    <location>
        <begin position="21"/>
        <end position="181"/>
    </location>
</feature>
<comment type="caution">
    <text evidence="3">The sequence shown here is derived from an EMBL/GenBank/DDBJ whole genome shotgun (WGS) entry which is preliminary data.</text>
</comment>
<evidence type="ECO:0000313" key="3">
    <source>
        <dbReference type="EMBL" id="KAL1636312.1"/>
    </source>
</evidence>
<dbReference type="Pfam" id="PF24355">
    <property type="entry name" value="DUF7514"/>
    <property type="match status" value="1"/>
</dbReference>